<dbReference type="AlphaFoldDB" id="A0A3M8CQF1"/>
<proteinExistence type="inferred from homology"/>
<dbReference type="SMART" id="SM00062">
    <property type="entry name" value="PBPb"/>
    <property type="match status" value="1"/>
</dbReference>
<protein>
    <recommendedName>
        <fullName evidence="6">Putative aliphatic sulfonates-binding protein</fullName>
    </recommendedName>
</protein>
<comment type="caution">
    <text evidence="9">The sequence shown here is derived from an EMBL/GenBank/DDBJ whole genome shotgun (WGS) entry which is preliminary data.</text>
</comment>
<evidence type="ECO:0000313" key="9">
    <source>
        <dbReference type="EMBL" id="RNB77904.1"/>
    </source>
</evidence>
<sequence length="347" mass="37672">MRGRTMKTTSRKLFFISAMVLVLLLTACSGNNASSNPSTGGTAPDSTKKDLVEIKLGYQKGMPLLSLLKEKSNLAQRLEAEGFKISWNEFSATPAMLEAMVDGGIVFGGGGATGSIYAQQAGRSFVRIGAQTGVSGGSSIIVRGDSDIQSVKDLKGKKVVVSKGTTQHYMLVRALEKEGLSVNDIQLQFINPAEAFSAFGSKNFDAWAIWDPFTAEAEASFDARVIADNTSVFGDKAPLEGENLYYAERKFANEHPNAIKIILDELAIVGKWANENTDEAAKILANLYSSNADILKVVEERGGTREILPMSEATIEPLQNISDFFYEQGVIPEKLNASDENFNWFVK</sequence>
<dbReference type="GO" id="GO:0016020">
    <property type="term" value="C:membrane"/>
    <property type="evidence" value="ECO:0007669"/>
    <property type="project" value="InterPro"/>
</dbReference>
<keyword evidence="4 7" id="KW-0732">Signal</keyword>
<dbReference type="GO" id="GO:0042626">
    <property type="term" value="F:ATPase-coupled transmembrane transporter activity"/>
    <property type="evidence" value="ECO:0007669"/>
    <property type="project" value="InterPro"/>
</dbReference>
<reference evidence="9 10" key="1">
    <citation type="submission" date="2018-10" db="EMBL/GenBank/DDBJ databases">
        <title>Phylogenomics of Brevibacillus.</title>
        <authorList>
            <person name="Dunlap C."/>
        </authorList>
    </citation>
    <scope>NUCLEOTIDE SEQUENCE [LARGE SCALE GENOMIC DNA]</scope>
    <source>
        <strain evidence="9 10">JCM 15085</strain>
    </source>
</reference>
<dbReference type="GO" id="GO:0042597">
    <property type="term" value="C:periplasmic space"/>
    <property type="evidence" value="ECO:0007669"/>
    <property type="project" value="UniProtKB-SubCell"/>
</dbReference>
<evidence type="ECO:0000256" key="6">
    <source>
        <dbReference type="ARBA" id="ARBA00070228"/>
    </source>
</evidence>
<gene>
    <name evidence="9" type="ORF">EDM58_12895</name>
</gene>
<dbReference type="Proteomes" id="UP000281915">
    <property type="component" value="Unassembled WGS sequence"/>
</dbReference>
<dbReference type="PANTHER" id="PTHR30024:SF42">
    <property type="entry name" value="ALIPHATIC SULFONATES-BINDING PROTEIN-RELATED"/>
    <property type="match status" value="1"/>
</dbReference>
<evidence type="ECO:0000256" key="2">
    <source>
        <dbReference type="ARBA" id="ARBA00010742"/>
    </source>
</evidence>
<dbReference type="InterPro" id="IPR001638">
    <property type="entry name" value="Solute-binding_3/MltF_N"/>
</dbReference>
<dbReference type="InterPro" id="IPR010067">
    <property type="entry name" value="ABC_SsuA_sub-bd"/>
</dbReference>
<evidence type="ECO:0000256" key="3">
    <source>
        <dbReference type="ARBA" id="ARBA00022448"/>
    </source>
</evidence>
<evidence type="ECO:0000313" key="10">
    <source>
        <dbReference type="Proteomes" id="UP000281915"/>
    </source>
</evidence>
<comment type="subcellular location">
    <subcellularLocation>
        <location evidence="1">Periplasm</location>
    </subcellularLocation>
</comment>
<dbReference type="SUPFAM" id="SSF53850">
    <property type="entry name" value="Periplasmic binding protein-like II"/>
    <property type="match status" value="1"/>
</dbReference>
<evidence type="ECO:0000256" key="7">
    <source>
        <dbReference type="SAM" id="SignalP"/>
    </source>
</evidence>
<feature type="chain" id="PRO_5039033876" description="Putative aliphatic sulfonates-binding protein" evidence="7">
    <location>
        <begin position="34"/>
        <end position="347"/>
    </location>
</feature>
<evidence type="ECO:0000256" key="4">
    <source>
        <dbReference type="ARBA" id="ARBA00022729"/>
    </source>
</evidence>
<dbReference type="EMBL" id="RHHT01000027">
    <property type="protein sequence ID" value="RNB77904.1"/>
    <property type="molecule type" value="Genomic_DNA"/>
</dbReference>
<feature type="signal peptide" evidence="7">
    <location>
        <begin position="1"/>
        <end position="33"/>
    </location>
</feature>
<dbReference type="InterPro" id="IPR015168">
    <property type="entry name" value="SsuA/THI5"/>
</dbReference>
<comment type="similarity">
    <text evidence="2">Belongs to the bacterial solute-binding protein SsuA/TauA family.</text>
</comment>
<dbReference type="PANTHER" id="PTHR30024">
    <property type="entry name" value="ALIPHATIC SULFONATES-BINDING PROTEIN-RELATED"/>
    <property type="match status" value="1"/>
</dbReference>
<evidence type="ECO:0000259" key="8">
    <source>
        <dbReference type="SMART" id="SM00062"/>
    </source>
</evidence>
<dbReference type="Gene3D" id="3.40.190.10">
    <property type="entry name" value="Periplasmic binding protein-like II"/>
    <property type="match status" value="2"/>
</dbReference>
<evidence type="ECO:0000256" key="5">
    <source>
        <dbReference type="ARBA" id="ARBA00055538"/>
    </source>
</evidence>
<accession>A0A3M8CQF1</accession>
<dbReference type="FunFam" id="3.40.190.10:FF:000050">
    <property type="entry name" value="Sulfonate ABC transporter substrate-binding protein"/>
    <property type="match status" value="1"/>
</dbReference>
<feature type="domain" description="Solute-binding protein family 3/N-terminal" evidence="8">
    <location>
        <begin position="53"/>
        <end position="276"/>
    </location>
</feature>
<dbReference type="Pfam" id="PF09084">
    <property type="entry name" value="NMT1"/>
    <property type="match status" value="1"/>
</dbReference>
<keyword evidence="3" id="KW-0813">Transport</keyword>
<evidence type="ECO:0000256" key="1">
    <source>
        <dbReference type="ARBA" id="ARBA00004418"/>
    </source>
</evidence>
<dbReference type="NCBIfam" id="TIGR01728">
    <property type="entry name" value="SsuA_fam"/>
    <property type="match status" value="1"/>
</dbReference>
<organism evidence="9 10">
    <name type="scientific">Brevibacillus panacihumi</name>
    <dbReference type="NCBI Taxonomy" id="497735"/>
    <lineage>
        <taxon>Bacteria</taxon>
        <taxon>Bacillati</taxon>
        <taxon>Bacillota</taxon>
        <taxon>Bacilli</taxon>
        <taxon>Bacillales</taxon>
        <taxon>Paenibacillaceae</taxon>
        <taxon>Brevibacillus</taxon>
    </lineage>
</organism>
<dbReference type="PROSITE" id="PS51257">
    <property type="entry name" value="PROKAR_LIPOPROTEIN"/>
    <property type="match status" value="1"/>
</dbReference>
<name>A0A3M8CQF1_9BACL</name>
<comment type="function">
    <text evidence="5">Part of a binding-protein-dependent transport system for aliphatic sulfonates. Putative binding protein.</text>
</comment>